<protein>
    <submittedName>
        <fullName evidence="1">Uncharacterized protein</fullName>
    </submittedName>
</protein>
<reference evidence="1 2" key="1">
    <citation type="submission" date="2016-10" db="EMBL/GenBank/DDBJ databases">
        <authorList>
            <person name="de Groot N.N."/>
        </authorList>
    </citation>
    <scope>NUCLEOTIDE SEQUENCE [LARGE SCALE GENOMIC DNA]</scope>
    <source>
        <strain evidence="1 2">DSM 40306</strain>
    </source>
</reference>
<dbReference type="EMBL" id="FNTD01000004">
    <property type="protein sequence ID" value="SED27182.1"/>
    <property type="molecule type" value="Genomic_DNA"/>
</dbReference>
<evidence type="ECO:0000313" key="1">
    <source>
        <dbReference type="EMBL" id="SED27182.1"/>
    </source>
</evidence>
<gene>
    <name evidence="1" type="ORF">SAMN04490357_4344</name>
</gene>
<dbReference type="RefSeq" id="WP_244174898.1">
    <property type="nucleotide sequence ID" value="NZ_FNTD01000004.1"/>
</dbReference>
<proteinExistence type="predicted"/>
<dbReference type="Proteomes" id="UP000182375">
    <property type="component" value="Unassembled WGS sequence"/>
</dbReference>
<evidence type="ECO:0000313" key="2">
    <source>
        <dbReference type="Proteomes" id="UP000182375"/>
    </source>
</evidence>
<organism evidence="1 2">
    <name type="scientific">Streptomyces misionensis</name>
    <dbReference type="NCBI Taxonomy" id="67331"/>
    <lineage>
        <taxon>Bacteria</taxon>
        <taxon>Bacillati</taxon>
        <taxon>Actinomycetota</taxon>
        <taxon>Actinomycetes</taxon>
        <taxon>Kitasatosporales</taxon>
        <taxon>Streptomycetaceae</taxon>
        <taxon>Streptomyces</taxon>
    </lineage>
</organism>
<dbReference type="GeneID" id="95516922"/>
<dbReference type="AlphaFoldDB" id="A0A1H4ZAG0"/>
<name>A0A1H4ZAG0_9ACTN</name>
<accession>A0A1H4ZAG0</accession>
<sequence>MISAPTASAITYCDRSGYTATNEPMERCTSLDNGILSVHQASNGVVGTEYYKKSGSTISAKLGYSRSGTSHYASAVSIGSGQTKRVTWSLGASAYCSNIIGLMSAGSTYQTPTSHC</sequence>